<dbReference type="HOGENOM" id="CLU_448817_0_0_5"/>
<feature type="region of interest" description="Disordered" evidence="1">
    <location>
        <begin position="512"/>
        <end position="608"/>
    </location>
</feature>
<reference evidence="2 3" key="3">
    <citation type="journal article" date="2008" name="BMC Genomics">
        <title>The genome of the versatile nitrogen fixer Azorhizobium caulinodans ORS571.</title>
        <authorList>
            <person name="Lee KB."/>
            <person name="Backer P.D."/>
            <person name="Aono T."/>
            <person name="Liu CT."/>
            <person name="Suzuki S."/>
            <person name="Suzuki T."/>
            <person name="Kaneko T."/>
            <person name="Yamada M."/>
            <person name="Tabata S."/>
            <person name="Kupfer D.M."/>
            <person name="Najar F.Z."/>
            <person name="Wiley G.B."/>
            <person name="Roe B."/>
            <person name="Binnewies T.T."/>
            <person name="Ussery D.W."/>
            <person name="D'Haeze W."/>
            <person name="Herder J.D."/>
            <person name="Gevers D."/>
            <person name="Vereecke D."/>
            <person name="Holsters M."/>
            <person name="Oyaizu H."/>
        </authorList>
    </citation>
    <scope>NUCLEOTIDE SEQUENCE [LARGE SCALE GENOMIC DNA]</scope>
    <source>
        <strain evidence="3">ATCC 43989 / DSM 5975 / JCM 20966 / LMG 6465 / NBRC 14845 / NCIMB 13405 / ORS 571</strain>
    </source>
</reference>
<sequence length="608" mass="67125">MPIRAAFRERAMAIEDKGFIGACIHCTYEDSVHKAEDIYIGFSNGAFDTKKPAPYGVFPNLMMALLILIKNKLQYESRAKNVITGRAVKDFTLKNLIINDDYVNYKNYISYSTLPFVYLCDNNLGVQNGKYISIQDYRTLLPTKANSVGLDRASGTFFIYENKGTPVIRDGTLKFIDLSVWNGERDEPKNAIATPILQSLNADFTSDDKGAPLLNQLYVYAEGLTCPMTHGDAFAEVLSGIVNRWNEYRDDQKDKAPFNIGSGLFLRLPPAAETVFASNDRSARVILSPNNKNKNRASHAEVKVPLLLNFLSYCGFGGGGKEDGNAVWIAGYNKDKVNNAVKILTQHVRDGGHLFMFSSLLPCYMCEGSIDSTISGDGELYKEINGYPINLYPGFPETKFHYTIDITYYYDIDDTINYRRLYANQKTNSSRYQGIQMQIVEVPYSAYIPATGRVISRADADISVEPMAVPDAGQTAYGVGLHNQKTIVRYRLAADCFTSRTITSYQILQSPSPRQVMGAPEGFGQIGGNDNPVQQRLDAASRATARSDQGAGSPIGTEPVALPSSGPEAPSNVATETPTQSAPQPVRRQIRLPLRRGHLRPVAGPRLS</sequence>
<dbReference type="KEGG" id="azc:AZC_3787"/>
<name>A8INT4_AZOC5</name>
<reference evidence="2 3" key="4">
    <citation type="journal article" date="2009" name="Appl. Environ. Microbiol.">
        <title>Comparative genome-wide transcriptional profiling of Azorhizobium caulinodans ORS571 grown under free-living and symbiotic conditions.</title>
        <authorList>
            <person name="Tsukada S."/>
            <person name="Aono T."/>
            <person name="Akiba N."/>
            <person name="Lee KB."/>
            <person name="Liu CT."/>
            <person name="Toyazaki H."/>
            <person name="Oyaizu H."/>
        </authorList>
    </citation>
    <scope>NUCLEOTIDE SEQUENCE [LARGE SCALE GENOMIC DNA]</scope>
    <source>
        <strain evidence="3">ATCC 43989 / DSM 5975 / JCM 20966 / LMG 6465 / NBRC 14845 / NCIMB 13405 / ORS 571</strain>
    </source>
</reference>
<keyword evidence="3" id="KW-1185">Reference proteome</keyword>
<organism evidence="2 3">
    <name type="scientific">Azorhizobium caulinodans (strain ATCC 43989 / DSM 5975 / JCM 20966 / LMG 6465 / NBRC 14845 / NCIMB 13405 / ORS 571)</name>
    <dbReference type="NCBI Taxonomy" id="438753"/>
    <lineage>
        <taxon>Bacteria</taxon>
        <taxon>Pseudomonadati</taxon>
        <taxon>Pseudomonadota</taxon>
        <taxon>Alphaproteobacteria</taxon>
        <taxon>Hyphomicrobiales</taxon>
        <taxon>Xanthobacteraceae</taxon>
        <taxon>Azorhizobium</taxon>
    </lineage>
</organism>
<proteinExistence type="predicted"/>
<dbReference type="Proteomes" id="UP000000270">
    <property type="component" value="Chromosome"/>
</dbReference>
<evidence type="ECO:0000313" key="2">
    <source>
        <dbReference type="EMBL" id="BAF89785.1"/>
    </source>
</evidence>
<gene>
    <name evidence="2" type="ordered locus">AZC_3787</name>
</gene>
<reference evidence="2 3" key="5">
    <citation type="journal article" date="2010" name="Appl. Environ. Microbiol.">
        <title>phrR-like gene praR of Azorhizobium caulinodans ORS571 is essential for symbiosis with Sesbania rostrata and is involved in expression of reb genes.</title>
        <authorList>
            <person name="Akiba N."/>
            <person name="Aono T."/>
            <person name="Toyazaki H."/>
            <person name="Sato S."/>
            <person name="Oyaizu H."/>
        </authorList>
    </citation>
    <scope>NUCLEOTIDE SEQUENCE [LARGE SCALE GENOMIC DNA]</scope>
    <source>
        <strain evidence="3">ATCC 43989 / DSM 5975 / JCM 20966 / LMG 6465 / NBRC 14845 / NCIMB 13405 / ORS 571</strain>
    </source>
</reference>
<protein>
    <submittedName>
        <fullName evidence="2">Uncharacterized protein</fullName>
    </submittedName>
</protein>
<feature type="compositionally biased region" description="Basic residues" evidence="1">
    <location>
        <begin position="588"/>
        <end position="599"/>
    </location>
</feature>
<feature type="compositionally biased region" description="Polar residues" evidence="1">
    <location>
        <begin position="572"/>
        <end position="583"/>
    </location>
</feature>
<dbReference type="AlphaFoldDB" id="A8INT4"/>
<reference evidence="2 3" key="1">
    <citation type="journal article" date="2007" name="Appl. Environ. Microbiol.">
        <title>Rhizobial factors required for stem nodule maturation and maintenance in Sesbania rostrata-Azorhizobium caulinodans ORS571 symbiosis.</title>
        <authorList>
            <person name="Suzuki S."/>
            <person name="Aono T."/>
            <person name="Lee KB."/>
            <person name="Suzuki T."/>
            <person name="Liu CT."/>
            <person name="Miwa H."/>
            <person name="Wakao S."/>
            <person name="Iki T."/>
            <person name="Oyaizu H."/>
        </authorList>
    </citation>
    <scope>NUCLEOTIDE SEQUENCE [LARGE SCALE GENOMIC DNA]</scope>
    <source>
        <strain evidence="3">ATCC 43989 / DSM 5975 / JCM 20966 / LMG 6465 / NBRC 14845 / NCIMB 13405 / ORS 571</strain>
    </source>
</reference>
<reference evidence="3" key="2">
    <citation type="submission" date="2007-04" db="EMBL/GenBank/DDBJ databases">
        <title>Complete genome sequence of the nitrogen-fixing bacterium Azorhizobium caulinodans ORS571.</title>
        <authorList>
            <person name="Lee K.B."/>
            <person name="Backer P.D."/>
            <person name="Aono T."/>
            <person name="Liu C.T."/>
            <person name="Suzuki S."/>
            <person name="Suzuki T."/>
            <person name="Kaneko T."/>
            <person name="Yamada M."/>
            <person name="Tabata S."/>
            <person name="Kupfer D.M."/>
            <person name="Najar F.Z."/>
            <person name="Wiley G.B."/>
            <person name="Roe B."/>
            <person name="Binnewies T."/>
            <person name="Ussery D."/>
            <person name="Vereecke D."/>
            <person name="Gevers D."/>
            <person name="Holsters M."/>
            <person name="Oyaizu H."/>
        </authorList>
    </citation>
    <scope>NUCLEOTIDE SEQUENCE [LARGE SCALE GENOMIC DNA]</scope>
    <source>
        <strain evidence="3">ATCC 43989 / DSM 5975 / JCM 20966 / LMG 6465 / NBRC 14845 / NCIMB 13405 / ORS 571</strain>
    </source>
</reference>
<dbReference type="STRING" id="438753.AZC_3787"/>
<accession>A8INT4</accession>
<evidence type="ECO:0000313" key="3">
    <source>
        <dbReference type="Proteomes" id="UP000000270"/>
    </source>
</evidence>
<dbReference type="EMBL" id="AP009384">
    <property type="protein sequence ID" value="BAF89785.1"/>
    <property type="molecule type" value="Genomic_DNA"/>
</dbReference>
<evidence type="ECO:0000256" key="1">
    <source>
        <dbReference type="SAM" id="MobiDB-lite"/>
    </source>
</evidence>
<reference evidence="2 3" key="6">
    <citation type="journal article" date="2011" name="Appl. Environ. Microbiol.">
        <title>Involvement of the azorhizobial chromosome partition gene (parA) in the onset of bacteroid differentiation during Sesbania rostrata stem nodule development.</title>
        <authorList>
            <person name="Liu CT."/>
            <person name="Lee KB."/>
            <person name="Wang YS."/>
            <person name="Peng MH."/>
            <person name="Lee KT."/>
            <person name="Suzuki S."/>
            <person name="Suzuki T."/>
            <person name="Oyaizu H."/>
        </authorList>
    </citation>
    <scope>NUCLEOTIDE SEQUENCE [LARGE SCALE GENOMIC DNA]</scope>
    <source>
        <strain evidence="3">ATCC 43989 / DSM 5975 / JCM 20966 / LMG 6465 / NBRC 14845 / NCIMB 13405 / ORS 571</strain>
    </source>
</reference>